<evidence type="ECO:0000313" key="3">
    <source>
        <dbReference type="Proteomes" id="UP000037460"/>
    </source>
</evidence>
<dbReference type="SMART" id="SM00100">
    <property type="entry name" value="cNMP"/>
    <property type="match status" value="2"/>
</dbReference>
<keyword evidence="3" id="KW-1185">Reference proteome</keyword>
<organism evidence="2 3">
    <name type="scientific">Chrysochromulina tobinii</name>
    <dbReference type="NCBI Taxonomy" id="1460289"/>
    <lineage>
        <taxon>Eukaryota</taxon>
        <taxon>Haptista</taxon>
        <taxon>Haptophyta</taxon>
        <taxon>Prymnesiophyceae</taxon>
        <taxon>Prymnesiales</taxon>
        <taxon>Chrysochromulinaceae</taxon>
        <taxon>Chrysochromulina</taxon>
    </lineage>
</organism>
<dbReference type="PANTHER" id="PTHR23011:SF28">
    <property type="entry name" value="CYCLIC NUCLEOTIDE-BINDING DOMAIN CONTAINING PROTEIN"/>
    <property type="match status" value="1"/>
</dbReference>
<proteinExistence type="predicted"/>
<dbReference type="SUPFAM" id="SSF51206">
    <property type="entry name" value="cAMP-binding domain-like"/>
    <property type="match status" value="2"/>
</dbReference>
<dbReference type="InterPro" id="IPR018490">
    <property type="entry name" value="cNMP-bd_dom_sf"/>
</dbReference>
<dbReference type="EMBL" id="JWZX01003023">
    <property type="protein sequence ID" value="KOO25057.1"/>
    <property type="molecule type" value="Genomic_DNA"/>
</dbReference>
<dbReference type="Proteomes" id="UP000037460">
    <property type="component" value="Unassembled WGS sequence"/>
</dbReference>
<sequence>MAMATAEAERAGVSEVDVIATPAQKEARRLRQLRAKVRRLLPEAMRLAAQNAKYGGTGGATLKDLAKLARVAVEIRKAAEALKQSELFADLGEMQLSMMASAGKRRRQQRYDVIYREGAPSHAFYVLTRGSVLESVVGKPDPVVHDVRNSGPSGGRGYVLLGMEALFGQARASTLEALENIELIKFSTANAEGLNMSEQNAVKVAQKVFDAFVEGELACMSLFRGLPNKTLKAIVPLFTLEEHEAAVKIFDYGMPGDKVYILFHGSVSMRKRDGTVFATLVAEQGQSAGKGSADQGVGVGLPVFGEMAMIDRSTRMAAAVTATATKLLVLPVEQFAACMLLVPDIKSRLRRLKDVRHVTNARRGT</sequence>
<accession>A0A0M0JFC7</accession>
<comment type="caution">
    <text evidence="2">The sequence shown here is derived from an EMBL/GenBank/DDBJ whole genome shotgun (WGS) entry which is preliminary data.</text>
</comment>
<reference evidence="3" key="1">
    <citation type="journal article" date="2015" name="PLoS Genet.">
        <title>Genome Sequence and Transcriptome Analyses of Chrysochromulina tobin: Metabolic Tools for Enhanced Algal Fitness in the Prominent Order Prymnesiales (Haptophyceae).</title>
        <authorList>
            <person name="Hovde B.T."/>
            <person name="Deodato C.R."/>
            <person name="Hunsperger H.M."/>
            <person name="Ryken S.A."/>
            <person name="Yost W."/>
            <person name="Jha R.K."/>
            <person name="Patterson J."/>
            <person name="Monnat R.J. Jr."/>
            <person name="Barlow S.B."/>
            <person name="Starkenburg S.R."/>
            <person name="Cattolico R.A."/>
        </authorList>
    </citation>
    <scope>NUCLEOTIDE SEQUENCE</scope>
    <source>
        <strain evidence="3">CCMP291</strain>
    </source>
</reference>
<evidence type="ECO:0000259" key="1">
    <source>
        <dbReference type="PROSITE" id="PS50042"/>
    </source>
</evidence>
<protein>
    <recommendedName>
        <fullName evidence="1">Cyclic nucleotide-binding domain-containing protein</fullName>
    </recommendedName>
</protein>
<name>A0A0M0JFC7_9EUKA</name>
<feature type="domain" description="Cyclic nucleotide-binding" evidence="1">
    <location>
        <begin position="222"/>
        <end position="335"/>
    </location>
</feature>
<dbReference type="Gene3D" id="2.60.120.10">
    <property type="entry name" value="Jelly Rolls"/>
    <property type="match status" value="2"/>
</dbReference>
<dbReference type="PANTHER" id="PTHR23011">
    <property type="entry name" value="CYCLIC NUCLEOTIDE-BINDING DOMAIN CONTAINING PROTEIN"/>
    <property type="match status" value="1"/>
</dbReference>
<dbReference type="PROSITE" id="PS50042">
    <property type="entry name" value="CNMP_BINDING_3"/>
    <property type="match status" value="2"/>
</dbReference>
<dbReference type="InterPro" id="IPR014710">
    <property type="entry name" value="RmlC-like_jellyroll"/>
</dbReference>
<dbReference type="InterPro" id="IPR000595">
    <property type="entry name" value="cNMP-bd_dom"/>
</dbReference>
<dbReference type="AlphaFoldDB" id="A0A0M0JFC7"/>
<dbReference type="CDD" id="cd00038">
    <property type="entry name" value="CAP_ED"/>
    <property type="match status" value="2"/>
</dbReference>
<feature type="domain" description="Cyclic nucleotide-binding" evidence="1">
    <location>
        <begin position="87"/>
        <end position="187"/>
    </location>
</feature>
<evidence type="ECO:0000313" key="2">
    <source>
        <dbReference type="EMBL" id="KOO25057.1"/>
    </source>
</evidence>
<gene>
    <name evidence="2" type="ORF">Ctob_006940</name>
</gene>